<evidence type="ECO:0000313" key="3">
    <source>
        <dbReference type="Proteomes" id="UP001175000"/>
    </source>
</evidence>
<dbReference type="Gene3D" id="3.30.565.10">
    <property type="entry name" value="Histidine kinase-like ATPase, C-terminal domain"/>
    <property type="match status" value="1"/>
</dbReference>
<sequence length="2081" mass="233385">MDRPKSEADARAHIEEIKKSRGLRGPDDNIKDLEAALDLLSIQLYQQATHFLLELIQNADDNSYTRSKNPPTLRVSYSNKHLLFTCNEDGFTRRNVDAICKIGRSTKTGRDGEEHQIGEKGIGFKSVFKVANVVWIKSGCYSFSFDRHQKLGMVAPVWATFPKAFAEDVPKGHTSILLQLSPTFDEEELLDDMRNFDPASLVFLQKLETLHLSFAGHGARSPWRSSFVKHTSKSISIGLGGPFKMVEVQQDSICLQYLVTEHAVVEDSPVEPHRPSRRSRTTIQVAFPLHDGEPSQIKPQNVFAFLPIRDYGFKFLLQADFHLIASREDIDKSSARNQAILEACPAAILSAIQNMNSHGQRSLWPRMVSSRPPITDFFADVDARLIQLLSKHRILESASGELQFPRQLRYVPLDFRDNEGLLPLTLSADTGLDYLAHLYHADDLPFLRRLGVTEMTAGDFIRDLRKLVETHGSRFRAKPQEWHSSLGQALSTVMARDNQMISDIRGIQIVPLADGRWTTAASKTIMFPSEPGGLQLPANLPVFEVHPEAAFDLKRRQCFTVLGIRDFNRERICRVIADIHDSSALPSASFQVADVISHTLFVFRAGWTDLSKKKLWFVAEDGSFHRGEDLYVDRSCLEGLPRSFSRQIRFLHPHYQLSMHTDEYIAWKDWVTRIFSVNDRARLATPVTGSSFDISPEFQALLGEWTGLETLSFIKTNWTHYKSWIEPSNCKDGAWEESRCKIIERLGVLEVKCLGGDTKPLKNTTLPLRFTRTQASALAESSFIDVPKPDDPGWLFLTYLGVSGQQDVDCLLQHLAKLKASDQASTGDVVNIYRQINICYGPEDLENLRLKFDELRFVYVPASQAPKSGRWCRPNQCVWEGGQHLRRTPVLKAQYEELRDFFCNVLRVEDETLTTVETELRQVEASDRLESILDLFKAISSYAEQSKGLLHSTVDTSLKDHEIFPITSPSLSCTFESLRSGLGNEIWFIADRHHLRESFEGVVSLLAFGVNDVARIAPGLRAMGLENRLLSKQVENVTKVKGSSGLHPRYTADLRRRARFIVSLLPDTTVHQDKERIAEQLRLLEVHQADEVMVESRVNTPEGLTIEGKVSAGRVKLVVAPDSGRLIIYLTRRDLDAALPPYDLCEAIQKFYGIFDPETAPLLQQVLLPQDESSIIQLFERRGLIITENLSAGNHDVEDVGEFGRTADMRGTDDHLLRLIREVEGAAHAGRCLNRRLEQNDRADVGPILAQLCRFNNQDASLLLPGDSEYMLQARRRATPCLDGAQILEYRHLSEGESLSDGILSGESVVWPAVFVSSKEHSSVVVFGNEDEEAHDVDIELAFLGEYMVSRLFESHIGAPYQPRDHWTSLLRTRAGYQPCGNLHDDASTFTIRDATGAFTQFLADLGYKGAKKGISTRTYHVQVMTTTTELLGSEFLLSGAAMRKAETLWLKSQSHGSSADVFVLAVVADARKDFEVGLFVDPWDLHTRGKLRLGNAAHYTAQFKSDVPYLALRKPTTASTDDEVEPSRAGFLSGLWGSSRATAPKQKLPSFGNYRYKPFKSFREIRLLKLHPGKNSEPLEGALEHCCLGTASYTAISYQWGSNMSPFEIKTPEGTVCITGTLHSALRHIRDPRKSILVWADAVCINQNDDHEKTIQIRHMREIYQFASKVCAFIGEGDNASVDALETLMQIRAAAQHNSRPDPPPLWEGRETPPDNDLVWEDIKAVLSRGWFRRAWITQELVLATQVDFRCGDWHQPWEHVFDAIRICMAEENPLSQGDTGLTFAYNLGFMRESFKNPLKQKHCDLLAVLELFSHTQSTHPADKLFALLGLACDASDAAFDPDYDSPLEFVARRYASVFVNRGQAARLLCRAGLSKGYPFASWIPNWTGGPSVKSISTWHGRNGLFAASGSLPIYAQVGPESPDQGTLRVEGRRIDKIKSRGPISLNEADLITFLNSIYQSIDSLPHPYPTGELPAELKHAIPIGHTSRPHLDRHLDAKVREVVRDALPGDAAELPSTLPDINTLQGFLDANKEPRDKRLPMWNFWHTANSFATRLGNGRFIGTERGYGGMGPGCVGVGD</sequence>
<accession>A0AA39THY1</accession>
<dbReference type="PANTHER" id="PTHR32387:SF0">
    <property type="entry name" value="PROTEIN NO VEIN"/>
    <property type="match status" value="1"/>
</dbReference>
<dbReference type="InterPro" id="IPR052957">
    <property type="entry name" value="Auxin_embryo_med"/>
</dbReference>
<dbReference type="Pfam" id="PF06985">
    <property type="entry name" value="HET"/>
    <property type="match status" value="1"/>
</dbReference>
<organism evidence="2 3">
    <name type="scientific">Immersiella caudata</name>
    <dbReference type="NCBI Taxonomy" id="314043"/>
    <lineage>
        <taxon>Eukaryota</taxon>
        <taxon>Fungi</taxon>
        <taxon>Dikarya</taxon>
        <taxon>Ascomycota</taxon>
        <taxon>Pezizomycotina</taxon>
        <taxon>Sordariomycetes</taxon>
        <taxon>Sordariomycetidae</taxon>
        <taxon>Sordariales</taxon>
        <taxon>Lasiosphaeriaceae</taxon>
        <taxon>Immersiella</taxon>
    </lineage>
</organism>
<feature type="non-terminal residue" evidence="2">
    <location>
        <position position="1"/>
    </location>
</feature>
<evidence type="ECO:0000313" key="2">
    <source>
        <dbReference type="EMBL" id="KAK0612007.1"/>
    </source>
</evidence>
<dbReference type="PANTHER" id="PTHR32387">
    <property type="entry name" value="WU:FJ29H11"/>
    <property type="match status" value="1"/>
</dbReference>
<gene>
    <name evidence="2" type="ORF">B0T14DRAFT_339770</name>
</gene>
<comment type="caution">
    <text evidence="2">The sequence shown here is derived from an EMBL/GenBank/DDBJ whole genome shotgun (WGS) entry which is preliminary data.</text>
</comment>
<dbReference type="Proteomes" id="UP001175000">
    <property type="component" value="Unassembled WGS sequence"/>
</dbReference>
<dbReference type="NCBIfam" id="NF047352">
    <property type="entry name" value="P_loop_sacsin"/>
    <property type="match status" value="1"/>
</dbReference>
<protein>
    <recommendedName>
        <fullName evidence="1">Heterokaryon incompatibility domain-containing protein</fullName>
    </recommendedName>
</protein>
<dbReference type="EMBL" id="JAULSU010000007">
    <property type="protein sequence ID" value="KAK0612007.1"/>
    <property type="molecule type" value="Genomic_DNA"/>
</dbReference>
<name>A0AA39THY1_9PEZI</name>
<dbReference type="InterPro" id="IPR010730">
    <property type="entry name" value="HET"/>
</dbReference>
<dbReference type="SUPFAM" id="SSF55874">
    <property type="entry name" value="ATPase domain of HSP90 chaperone/DNA topoisomerase II/histidine kinase"/>
    <property type="match status" value="1"/>
</dbReference>
<dbReference type="InterPro" id="IPR036890">
    <property type="entry name" value="HATPase_C_sf"/>
</dbReference>
<reference evidence="2" key="1">
    <citation type="submission" date="2023-06" db="EMBL/GenBank/DDBJ databases">
        <title>Genome-scale phylogeny and comparative genomics of the fungal order Sordariales.</title>
        <authorList>
            <consortium name="Lawrence Berkeley National Laboratory"/>
            <person name="Hensen N."/>
            <person name="Bonometti L."/>
            <person name="Westerberg I."/>
            <person name="Brannstrom I.O."/>
            <person name="Guillou S."/>
            <person name="Cros-Aarteil S."/>
            <person name="Calhoun S."/>
            <person name="Haridas S."/>
            <person name="Kuo A."/>
            <person name="Mondo S."/>
            <person name="Pangilinan J."/>
            <person name="Riley R."/>
            <person name="Labutti K."/>
            <person name="Andreopoulos B."/>
            <person name="Lipzen A."/>
            <person name="Chen C."/>
            <person name="Yanf M."/>
            <person name="Daum C."/>
            <person name="Ng V."/>
            <person name="Clum A."/>
            <person name="Steindorff A."/>
            <person name="Ohm R."/>
            <person name="Martin F."/>
            <person name="Silar P."/>
            <person name="Natvig D."/>
            <person name="Lalanne C."/>
            <person name="Gautier V."/>
            <person name="Ament-Velasquez S.L."/>
            <person name="Kruys A."/>
            <person name="Hutchinson M.I."/>
            <person name="Powell A.J."/>
            <person name="Barry K."/>
            <person name="Miller A.N."/>
            <person name="Grigoriev I.V."/>
            <person name="Debuchy R."/>
            <person name="Gladieux P."/>
            <person name="Thoren M.H."/>
            <person name="Johannesson H."/>
        </authorList>
    </citation>
    <scope>NUCLEOTIDE SEQUENCE</scope>
    <source>
        <strain evidence="2">CBS 606.72</strain>
    </source>
</reference>
<keyword evidence="3" id="KW-1185">Reference proteome</keyword>
<proteinExistence type="predicted"/>
<feature type="domain" description="Heterokaryon incompatibility" evidence="1">
    <location>
        <begin position="1594"/>
        <end position="1741"/>
    </location>
</feature>
<evidence type="ECO:0000259" key="1">
    <source>
        <dbReference type="Pfam" id="PF06985"/>
    </source>
</evidence>